<accession>A0A7T4R3L7</accession>
<evidence type="ECO:0008006" key="3">
    <source>
        <dbReference type="Google" id="ProtNLM"/>
    </source>
</evidence>
<evidence type="ECO:0000313" key="1">
    <source>
        <dbReference type="EMBL" id="QQD19542.1"/>
    </source>
</evidence>
<evidence type="ECO:0000313" key="2">
    <source>
        <dbReference type="Proteomes" id="UP000596063"/>
    </source>
</evidence>
<gene>
    <name evidence="1" type="ORF">I6N98_06740</name>
</gene>
<keyword evidence="2" id="KW-1185">Reference proteome</keyword>
<reference evidence="1 2" key="1">
    <citation type="submission" date="2020-12" db="EMBL/GenBank/DDBJ databases">
        <authorList>
            <person name="Shan Y."/>
        </authorList>
    </citation>
    <scope>NUCLEOTIDE SEQUENCE [LARGE SCALE GENOMIC DNA]</scope>
    <source>
        <strain evidence="2">csc3.9</strain>
    </source>
</reference>
<dbReference type="Proteomes" id="UP000596063">
    <property type="component" value="Chromosome"/>
</dbReference>
<dbReference type="RefSeq" id="WP_198571026.1">
    <property type="nucleotide sequence ID" value="NZ_CP066167.1"/>
</dbReference>
<dbReference type="KEGG" id="snan:I6N98_06740"/>
<dbReference type="SUPFAM" id="SSF54909">
    <property type="entry name" value="Dimeric alpha+beta barrel"/>
    <property type="match status" value="1"/>
</dbReference>
<dbReference type="Gene3D" id="3.30.70.100">
    <property type="match status" value="1"/>
</dbReference>
<proteinExistence type="predicted"/>
<name>A0A7T4R3L7_9GAMM</name>
<dbReference type="EMBL" id="CP066167">
    <property type="protein sequence ID" value="QQD19542.1"/>
    <property type="molecule type" value="Genomic_DNA"/>
</dbReference>
<dbReference type="AlphaFoldDB" id="A0A7T4R3L7"/>
<dbReference type="InterPro" id="IPR011008">
    <property type="entry name" value="Dimeric_a/b-barrel"/>
</dbReference>
<sequence>MARYSMLVLSRPVAGQDEAYNDWYQNTHLQQIVSLPGFVSAQRFKLRVNMRGENAYPYAAIYEIDTDDVDAAFAALEKASSDGSLIMAPAFDTETVYASIYEPLGEPVCESSAESEQGDDGG</sequence>
<protein>
    <recommendedName>
        <fullName evidence="3">EthD domain-containing protein</fullName>
    </recommendedName>
</protein>
<organism evidence="1 2">
    <name type="scientific">Spongiibacter nanhainus</name>
    <dbReference type="NCBI Taxonomy" id="2794344"/>
    <lineage>
        <taxon>Bacteria</taxon>
        <taxon>Pseudomonadati</taxon>
        <taxon>Pseudomonadota</taxon>
        <taxon>Gammaproteobacteria</taxon>
        <taxon>Cellvibrionales</taxon>
        <taxon>Spongiibacteraceae</taxon>
        <taxon>Spongiibacter</taxon>
    </lineage>
</organism>